<proteinExistence type="predicted"/>
<dbReference type="Proteomes" id="UP000620046">
    <property type="component" value="Unassembled WGS sequence"/>
</dbReference>
<organism evidence="1 2">
    <name type="scientific">Dyella nitratireducens</name>
    <dbReference type="NCBI Taxonomy" id="1849580"/>
    <lineage>
        <taxon>Bacteria</taxon>
        <taxon>Pseudomonadati</taxon>
        <taxon>Pseudomonadota</taxon>
        <taxon>Gammaproteobacteria</taxon>
        <taxon>Lysobacterales</taxon>
        <taxon>Rhodanobacteraceae</taxon>
        <taxon>Dyella</taxon>
    </lineage>
</organism>
<dbReference type="Gene3D" id="3.40.50.300">
    <property type="entry name" value="P-loop containing nucleotide triphosphate hydrolases"/>
    <property type="match status" value="1"/>
</dbReference>
<dbReference type="InterPro" id="IPR027417">
    <property type="entry name" value="P-loop_NTPase"/>
</dbReference>
<sequence length="168" mass="18485">MTMLIVFGGLPGTGKTTIARQIAARRSALYLRIDAIEQAIRQSGVLAADVGPAGYVVANALASSNLMNGLTVVADCVNPVRESREGWRATAARAQVRMVEIEIVCSDPIEHRRRVETRREDIDALILPTWQDVLERHYVPWEEPHVVIDTAVLTPDEAIAVIELHINA</sequence>
<evidence type="ECO:0000313" key="1">
    <source>
        <dbReference type="EMBL" id="GGA16914.1"/>
    </source>
</evidence>
<dbReference type="SUPFAM" id="SSF52540">
    <property type="entry name" value="P-loop containing nucleoside triphosphate hydrolases"/>
    <property type="match status" value="1"/>
</dbReference>
<comment type="caution">
    <text evidence="1">The sequence shown here is derived from an EMBL/GenBank/DDBJ whole genome shotgun (WGS) entry which is preliminary data.</text>
</comment>
<evidence type="ECO:0000313" key="2">
    <source>
        <dbReference type="Proteomes" id="UP000620046"/>
    </source>
</evidence>
<dbReference type="GO" id="GO:0016301">
    <property type="term" value="F:kinase activity"/>
    <property type="evidence" value="ECO:0007669"/>
    <property type="project" value="UniProtKB-KW"/>
</dbReference>
<dbReference type="PANTHER" id="PTHR37807:SF3">
    <property type="entry name" value="OS07G0160300 PROTEIN"/>
    <property type="match status" value="1"/>
</dbReference>
<accession>A0ABQ1FK50</accession>
<dbReference type="PANTHER" id="PTHR37807">
    <property type="entry name" value="OS07G0160300 PROTEIN"/>
    <property type="match status" value="1"/>
</dbReference>
<dbReference type="Pfam" id="PF13671">
    <property type="entry name" value="AAA_33"/>
    <property type="match status" value="1"/>
</dbReference>
<gene>
    <name evidence="1" type="ORF">GCM10010981_00790</name>
</gene>
<protein>
    <submittedName>
        <fullName evidence="1">Adenylyl-sulfate kinase</fullName>
    </submittedName>
</protein>
<name>A0ABQ1FK50_9GAMM</name>
<keyword evidence="1" id="KW-0808">Transferase</keyword>
<dbReference type="EMBL" id="BMJA01000001">
    <property type="protein sequence ID" value="GGA16914.1"/>
    <property type="molecule type" value="Genomic_DNA"/>
</dbReference>
<keyword evidence="2" id="KW-1185">Reference proteome</keyword>
<keyword evidence="1" id="KW-0418">Kinase</keyword>
<reference evidence="2" key="1">
    <citation type="journal article" date="2019" name="Int. J. Syst. Evol. Microbiol.">
        <title>The Global Catalogue of Microorganisms (GCM) 10K type strain sequencing project: providing services to taxonomists for standard genome sequencing and annotation.</title>
        <authorList>
            <consortium name="The Broad Institute Genomics Platform"/>
            <consortium name="The Broad Institute Genome Sequencing Center for Infectious Disease"/>
            <person name="Wu L."/>
            <person name="Ma J."/>
        </authorList>
    </citation>
    <scope>NUCLEOTIDE SEQUENCE [LARGE SCALE GENOMIC DNA]</scope>
    <source>
        <strain evidence="2">CGMCC 1.15439</strain>
    </source>
</reference>